<keyword evidence="2" id="KW-0238">DNA-binding</keyword>
<proteinExistence type="predicted"/>
<organism evidence="5 6">
    <name type="scientific">Cohnella xylanilytica</name>
    <dbReference type="NCBI Taxonomy" id="557555"/>
    <lineage>
        <taxon>Bacteria</taxon>
        <taxon>Bacillati</taxon>
        <taxon>Bacillota</taxon>
        <taxon>Bacilli</taxon>
        <taxon>Bacillales</taxon>
        <taxon>Paenibacillaceae</taxon>
        <taxon>Cohnella</taxon>
    </lineage>
</organism>
<dbReference type="InterPro" id="IPR003313">
    <property type="entry name" value="AraC-bd"/>
</dbReference>
<dbReference type="PROSITE" id="PS01124">
    <property type="entry name" value="HTH_ARAC_FAMILY_2"/>
    <property type="match status" value="1"/>
</dbReference>
<reference evidence="5 6" key="1">
    <citation type="submission" date="2020-08" db="EMBL/GenBank/DDBJ databases">
        <title>Cohnella phylogeny.</title>
        <authorList>
            <person name="Dunlap C."/>
        </authorList>
    </citation>
    <scope>NUCLEOTIDE SEQUENCE [LARGE SCALE GENOMIC DNA]</scope>
    <source>
        <strain evidence="5 6">DSM 25239</strain>
    </source>
</reference>
<dbReference type="InterPro" id="IPR037923">
    <property type="entry name" value="HTH-like"/>
</dbReference>
<dbReference type="Pfam" id="PF02311">
    <property type="entry name" value="AraC_binding"/>
    <property type="match status" value="1"/>
</dbReference>
<dbReference type="Proteomes" id="UP000553776">
    <property type="component" value="Unassembled WGS sequence"/>
</dbReference>
<keyword evidence="6" id="KW-1185">Reference proteome</keyword>
<dbReference type="InterPro" id="IPR018060">
    <property type="entry name" value="HTH_AraC"/>
</dbReference>
<dbReference type="SUPFAM" id="SSF51215">
    <property type="entry name" value="Regulatory protein AraC"/>
    <property type="match status" value="1"/>
</dbReference>
<dbReference type="AlphaFoldDB" id="A0A841UDL1"/>
<dbReference type="SMART" id="SM00342">
    <property type="entry name" value="HTH_ARAC"/>
    <property type="match status" value="1"/>
</dbReference>
<dbReference type="SUPFAM" id="SSF46689">
    <property type="entry name" value="Homeodomain-like"/>
    <property type="match status" value="2"/>
</dbReference>
<dbReference type="PANTHER" id="PTHR43280:SF2">
    <property type="entry name" value="HTH-TYPE TRANSCRIPTIONAL REGULATOR EXSA"/>
    <property type="match status" value="1"/>
</dbReference>
<keyword evidence="3" id="KW-0804">Transcription</keyword>
<dbReference type="PANTHER" id="PTHR43280">
    <property type="entry name" value="ARAC-FAMILY TRANSCRIPTIONAL REGULATOR"/>
    <property type="match status" value="1"/>
</dbReference>
<comment type="caution">
    <text evidence="5">The sequence shown here is derived from an EMBL/GenBank/DDBJ whole genome shotgun (WGS) entry which is preliminary data.</text>
</comment>
<gene>
    <name evidence="5" type="ORF">H7B90_32045</name>
</gene>
<dbReference type="GO" id="GO:0043565">
    <property type="term" value="F:sequence-specific DNA binding"/>
    <property type="evidence" value="ECO:0007669"/>
    <property type="project" value="InterPro"/>
</dbReference>
<evidence type="ECO:0000256" key="2">
    <source>
        <dbReference type="ARBA" id="ARBA00023125"/>
    </source>
</evidence>
<dbReference type="Gene3D" id="1.10.10.60">
    <property type="entry name" value="Homeodomain-like"/>
    <property type="match status" value="2"/>
</dbReference>
<evidence type="ECO:0000256" key="3">
    <source>
        <dbReference type="ARBA" id="ARBA00023163"/>
    </source>
</evidence>
<protein>
    <submittedName>
        <fullName evidence="5">Helix-turn-helix transcriptional regulator</fullName>
    </submittedName>
</protein>
<accession>A0A841UDL1</accession>
<dbReference type="InterPro" id="IPR018062">
    <property type="entry name" value="HTH_AraC-typ_CS"/>
</dbReference>
<dbReference type="PROSITE" id="PS00041">
    <property type="entry name" value="HTH_ARAC_FAMILY_1"/>
    <property type="match status" value="1"/>
</dbReference>
<feature type="domain" description="HTH araC/xylS-type" evidence="4">
    <location>
        <begin position="191"/>
        <end position="289"/>
    </location>
</feature>
<evidence type="ECO:0000313" key="5">
    <source>
        <dbReference type="EMBL" id="MBB6696030.1"/>
    </source>
</evidence>
<sequence length="293" mass="34057">MELLQFTVPPMLHYIVSGYTVNAPGDRHVNRRNIEVFDLLFVTEGCLYIGEEERKYEVPQGCALILRPDCYHYGAEACRERTGYFWLHFQTTGSWRTTDVLPPAGHPEKLDEAALSQIFTTRTFPLILSQFVKVLHPGKMEETLRQLIQLGPSGHLDTVKFKQQVLFQEAVQLLSASIESRRSSPVTLCAEKAAEYLRCHYKEDITAKELGDRLSFHPVYIARCMRQEYGCSPMEYLLRYRIEQSKLLLLQTDYSIERIAEEVGFNQTPYFSSRFAEVEGISPRRYRQRFSHR</sequence>
<dbReference type="InterPro" id="IPR009057">
    <property type="entry name" value="Homeodomain-like_sf"/>
</dbReference>
<dbReference type="GO" id="GO:0003700">
    <property type="term" value="F:DNA-binding transcription factor activity"/>
    <property type="evidence" value="ECO:0007669"/>
    <property type="project" value="InterPro"/>
</dbReference>
<evidence type="ECO:0000256" key="1">
    <source>
        <dbReference type="ARBA" id="ARBA00023015"/>
    </source>
</evidence>
<evidence type="ECO:0000313" key="6">
    <source>
        <dbReference type="Proteomes" id="UP000553776"/>
    </source>
</evidence>
<evidence type="ECO:0000259" key="4">
    <source>
        <dbReference type="PROSITE" id="PS01124"/>
    </source>
</evidence>
<dbReference type="RefSeq" id="WP_185139973.1">
    <property type="nucleotide sequence ID" value="NZ_BORM01000034.1"/>
</dbReference>
<name>A0A841UDL1_9BACL</name>
<dbReference type="Pfam" id="PF12833">
    <property type="entry name" value="HTH_18"/>
    <property type="match status" value="1"/>
</dbReference>
<keyword evidence="1" id="KW-0805">Transcription regulation</keyword>
<dbReference type="EMBL" id="JACJVR010000163">
    <property type="protein sequence ID" value="MBB6696030.1"/>
    <property type="molecule type" value="Genomic_DNA"/>
</dbReference>